<dbReference type="OrthoDB" id="49464at2759"/>
<proteinExistence type="predicted"/>
<evidence type="ECO:0000313" key="4">
    <source>
        <dbReference type="Proteomes" id="UP001153069"/>
    </source>
</evidence>
<keyword evidence="4" id="KW-1185">Reference proteome</keyword>
<name>A0A9N8D4D4_9STRA</name>
<protein>
    <submittedName>
        <fullName evidence="3">P21 protein (Cdc42 Rac)-activated kinase</fullName>
    </submittedName>
</protein>
<dbReference type="GO" id="GO:0016301">
    <property type="term" value="F:kinase activity"/>
    <property type="evidence" value="ECO:0007669"/>
    <property type="project" value="UniProtKB-KW"/>
</dbReference>
<reference evidence="3" key="1">
    <citation type="submission" date="2020-06" db="EMBL/GenBank/DDBJ databases">
        <authorList>
            <consortium name="Plant Systems Biology data submission"/>
        </authorList>
    </citation>
    <scope>NUCLEOTIDE SEQUENCE</scope>
    <source>
        <strain evidence="3">D6</strain>
    </source>
</reference>
<feature type="region of interest" description="Disordered" evidence="1">
    <location>
        <begin position="150"/>
        <end position="181"/>
    </location>
</feature>
<feature type="region of interest" description="Disordered" evidence="1">
    <location>
        <begin position="55"/>
        <end position="78"/>
    </location>
</feature>
<keyword evidence="2" id="KW-0812">Transmembrane</keyword>
<keyword evidence="2" id="KW-1133">Transmembrane helix</keyword>
<feature type="transmembrane region" description="Helical" evidence="2">
    <location>
        <begin position="21"/>
        <end position="42"/>
    </location>
</feature>
<comment type="caution">
    <text evidence="3">The sequence shown here is derived from an EMBL/GenBank/DDBJ whole genome shotgun (WGS) entry which is preliminary data.</text>
</comment>
<keyword evidence="3" id="KW-0418">Kinase</keyword>
<keyword evidence="3" id="KW-0808">Transferase</keyword>
<keyword evidence="2" id="KW-0472">Membrane</keyword>
<evidence type="ECO:0000313" key="3">
    <source>
        <dbReference type="EMBL" id="CAB9496217.1"/>
    </source>
</evidence>
<evidence type="ECO:0000256" key="2">
    <source>
        <dbReference type="SAM" id="Phobius"/>
    </source>
</evidence>
<dbReference type="EMBL" id="CAICTM010000002">
    <property type="protein sequence ID" value="CAB9496217.1"/>
    <property type="molecule type" value="Genomic_DNA"/>
</dbReference>
<dbReference type="Proteomes" id="UP001153069">
    <property type="component" value="Unassembled WGS sequence"/>
</dbReference>
<evidence type="ECO:0000256" key="1">
    <source>
        <dbReference type="SAM" id="MobiDB-lite"/>
    </source>
</evidence>
<sequence>MMDRISQLISDFVGREVVVDSATLTSVVVLVTVLIVSAIYLLSKRGASTVSTESIISSNNKGNSPPKFTPVGPAPANDVWEERRKRGISKNSSKKNEQADGKPFGSSYYYAHNSSNAKGGYSDGLQMEDFTMNGPRLLAKNGVAVDTLKEEEAEGATEETTITSNGQEDTPPPAPVSLPSTPQNTASFTLITKYLWDDPGDASGVATIRIDELPPKDKSTSTTISWKDANIVSVDATLQGEGLLVVATDDNQHEYRLQIKRLYDNATEVRTVQKAKRLLVKIHKRRGGHLNFLGKSNLEPWPHPQRK</sequence>
<organism evidence="3 4">
    <name type="scientific">Seminavis robusta</name>
    <dbReference type="NCBI Taxonomy" id="568900"/>
    <lineage>
        <taxon>Eukaryota</taxon>
        <taxon>Sar</taxon>
        <taxon>Stramenopiles</taxon>
        <taxon>Ochrophyta</taxon>
        <taxon>Bacillariophyta</taxon>
        <taxon>Bacillariophyceae</taxon>
        <taxon>Bacillariophycidae</taxon>
        <taxon>Naviculales</taxon>
        <taxon>Naviculaceae</taxon>
        <taxon>Seminavis</taxon>
    </lineage>
</organism>
<gene>
    <name evidence="3" type="ORF">SEMRO_2_G001930.1</name>
</gene>
<dbReference type="AlphaFoldDB" id="A0A9N8D4D4"/>
<accession>A0A9N8D4D4</accession>